<name>A0A5C5XQ97_9PLAN</name>
<evidence type="ECO:0000313" key="1">
    <source>
        <dbReference type="EMBL" id="TWT63942.1"/>
    </source>
</evidence>
<dbReference type="Proteomes" id="UP000316095">
    <property type="component" value="Unassembled WGS sequence"/>
</dbReference>
<comment type="caution">
    <text evidence="1">The sequence shown here is derived from an EMBL/GenBank/DDBJ whole genome shotgun (WGS) entry which is preliminary data.</text>
</comment>
<dbReference type="OrthoDB" id="211605at2"/>
<dbReference type="RefSeq" id="WP_146505711.1">
    <property type="nucleotide sequence ID" value="NZ_SJPG01000001.1"/>
</dbReference>
<sequence>MNLDQIDIDGIVQSVLQQLRRREDRPLMSAIEPVSQPKLNKVAVILSAVVTADLLAENVGANKTVRISPKAIITPAARDYLREKNITVESIDSKTTQNQTSKSETTQNGWHGLVVSASEMLKSCLQNLEKSSNGRWSQELSDSTSAAVKLVRQEVARGNKRGYIIFSDKAATACCEVNRSEQVRGVVISRAADLPAISEVKANVICLPASGLSYMEYRQIFHHLITENTL</sequence>
<accession>A0A5C5XQ97</accession>
<gene>
    <name evidence="1" type="ORF">Pan54_47020</name>
</gene>
<protein>
    <submittedName>
        <fullName evidence="1">Uncharacterized protein</fullName>
    </submittedName>
</protein>
<dbReference type="AlphaFoldDB" id="A0A5C5XQ97"/>
<keyword evidence="2" id="KW-1185">Reference proteome</keyword>
<organism evidence="1 2">
    <name type="scientific">Rubinisphaera italica</name>
    <dbReference type="NCBI Taxonomy" id="2527969"/>
    <lineage>
        <taxon>Bacteria</taxon>
        <taxon>Pseudomonadati</taxon>
        <taxon>Planctomycetota</taxon>
        <taxon>Planctomycetia</taxon>
        <taxon>Planctomycetales</taxon>
        <taxon>Planctomycetaceae</taxon>
        <taxon>Rubinisphaera</taxon>
    </lineage>
</organism>
<reference evidence="1 2" key="1">
    <citation type="submission" date="2019-02" db="EMBL/GenBank/DDBJ databases">
        <title>Deep-cultivation of Planctomycetes and their phenomic and genomic characterization uncovers novel biology.</title>
        <authorList>
            <person name="Wiegand S."/>
            <person name="Jogler M."/>
            <person name="Boedeker C."/>
            <person name="Pinto D."/>
            <person name="Vollmers J."/>
            <person name="Rivas-Marin E."/>
            <person name="Kohn T."/>
            <person name="Peeters S.H."/>
            <person name="Heuer A."/>
            <person name="Rast P."/>
            <person name="Oberbeckmann S."/>
            <person name="Bunk B."/>
            <person name="Jeske O."/>
            <person name="Meyerdierks A."/>
            <person name="Storesund J.E."/>
            <person name="Kallscheuer N."/>
            <person name="Luecker S."/>
            <person name="Lage O.M."/>
            <person name="Pohl T."/>
            <person name="Merkel B.J."/>
            <person name="Hornburger P."/>
            <person name="Mueller R.-W."/>
            <person name="Bruemmer F."/>
            <person name="Labrenz M."/>
            <person name="Spormann A.M."/>
            <person name="Op Den Camp H."/>
            <person name="Overmann J."/>
            <person name="Amann R."/>
            <person name="Jetten M.S.M."/>
            <person name="Mascher T."/>
            <person name="Medema M.H."/>
            <person name="Devos D.P."/>
            <person name="Kaster A.-K."/>
            <person name="Ovreas L."/>
            <person name="Rohde M."/>
            <person name="Galperin M.Y."/>
            <person name="Jogler C."/>
        </authorList>
    </citation>
    <scope>NUCLEOTIDE SEQUENCE [LARGE SCALE GENOMIC DNA]</scope>
    <source>
        <strain evidence="1 2">Pan54</strain>
    </source>
</reference>
<evidence type="ECO:0000313" key="2">
    <source>
        <dbReference type="Proteomes" id="UP000316095"/>
    </source>
</evidence>
<dbReference type="EMBL" id="SJPG01000001">
    <property type="protein sequence ID" value="TWT63942.1"/>
    <property type="molecule type" value="Genomic_DNA"/>
</dbReference>
<proteinExistence type="predicted"/>